<keyword evidence="1" id="KW-0812">Transmembrane</keyword>
<sequence>MSNSKNHAVYTDEEARKVKKTVSFILSEYYVGFIVVIAFALLFPATLSTNIYWMMGLAFLTVTALFLPYFGLVPRSGSLEPLDNGELKRLKMLAQAHVDILEWVRPAAAAGFVFRMRDLEAAEEVAGAVEDQALLLEEPAERQSIYEELAGRTYEADEK</sequence>
<keyword evidence="1" id="KW-1133">Transmembrane helix</keyword>
<proteinExistence type="predicted"/>
<organism evidence="2 3">
    <name type="scientific">Xanthomonas hortorum pv. hederae</name>
    <dbReference type="NCBI Taxonomy" id="453603"/>
    <lineage>
        <taxon>Bacteria</taxon>
        <taxon>Pseudomonadati</taxon>
        <taxon>Pseudomonadota</taxon>
        <taxon>Gammaproteobacteria</taxon>
        <taxon>Lysobacterales</taxon>
        <taxon>Lysobacteraceae</taxon>
        <taxon>Xanthomonas</taxon>
    </lineage>
</organism>
<feature type="transmembrane region" description="Helical" evidence="1">
    <location>
        <begin position="51"/>
        <end position="72"/>
    </location>
</feature>
<reference evidence="2" key="2">
    <citation type="submission" date="2022-08" db="EMBL/GenBank/DDBJ databases">
        <authorList>
            <person name="Iruegas-Bocardo F."/>
            <person name="Weisberg A.J."/>
            <person name="Riutta E.R."/>
            <person name="Kilday K."/>
            <person name="Bonkowski J.C."/>
            <person name="Creswell T."/>
            <person name="Daughtrey M.L."/>
            <person name="Rane K."/>
            <person name="Grunwald N.J."/>
            <person name="Chang J.H."/>
            <person name="Putnam M.L."/>
        </authorList>
    </citation>
    <scope>NUCLEOTIDE SEQUENCE</scope>
    <source>
        <strain evidence="2">22-338</strain>
    </source>
</reference>
<gene>
    <name evidence="2" type="ORF">NY667_00460</name>
</gene>
<reference evidence="2" key="1">
    <citation type="journal article" date="2022" name="Phytopathology">
        <title>Whole genome sequencing-based tracing of a 2022 introduction and outbreak of Xanthomonas hortorum pv. pelargonii.</title>
        <authorList>
            <person name="Iruegas Bocardo F."/>
            <person name="Weisberg A.J."/>
            <person name="Riutta E.R."/>
            <person name="Kilday K.B."/>
            <person name="Bonkowski J.C."/>
            <person name="Creswell T.C."/>
            <person name="Daughtrey M."/>
            <person name="Rane K.K."/>
            <person name="Grunwald N.J."/>
            <person name="Chang J.H."/>
            <person name="Putnam M."/>
        </authorList>
    </citation>
    <scope>NUCLEOTIDE SEQUENCE</scope>
    <source>
        <strain evidence="2">22-338</strain>
    </source>
</reference>
<dbReference type="EMBL" id="JANWTP010000001">
    <property type="protein sequence ID" value="MDC8636314.1"/>
    <property type="molecule type" value="Genomic_DNA"/>
</dbReference>
<name>A0A9X4BNK9_9XANT</name>
<evidence type="ECO:0000313" key="3">
    <source>
        <dbReference type="Proteomes" id="UP001140230"/>
    </source>
</evidence>
<evidence type="ECO:0000256" key="1">
    <source>
        <dbReference type="SAM" id="Phobius"/>
    </source>
</evidence>
<keyword evidence="1" id="KW-0472">Membrane</keyword>
<dbReference type="GeneID" id="46984103"/>
<feature type="transmembrane region" description="Helical" evidence="1">
    <location>
        <begin position="21"/>
        <end position="45"/>
    </location>
</feature>
<protein>
    <submittedName>
        <fullName evidence="2">Uncharacterized protein</fullName>
    </submittedName>
</protein>
<accession>A0A9X4BNK9</accession>
<comment type="caution">
    <text evidence="2">The sequence shown here is derived from an EMBL/GenBank/DDBJ whole genome shotgun (WGS) entry which is preliminary data.</text>
</comment>
<dbReference type="RefSeq" id="WP_005989526.1">
    <property type="nucleotide sequence ID" value="NZ_JANWTP010000001.1"/>
</dbReference>
<dbReference type="Proteomes" id="UP001140230">
    <property type="component" value="Unassembled WGS sequence"/>
</dbReference>
<evidence type="ECO:0000313" key="2">
    <source>
        <dbReference type="EMBL" id="MDC8636314.1"/>
    </source>
</evidence>
<dbReference type="AlphaFoldDB" id="A0A9X4BNK9"/>